<evidence type="ECO:0000313" key="3">
    <source>
        <dbReference type="Proteomes" id="UP000261520"/>
    </source>
</evidence>
<proteinExistence type="predicted"/>
<feature type="region of interest" description="Disordered" evidence="1">
    <location>
        <begin position="55"/>
        <end position="97"/>
    </location>
</feature>
<name>A0A3B4AHK9_9GOBI</name>
<keyword evidence="3" id="KW-1185">Reference proteome</keyword>
<reference evidence="2" key="1">
    <citation type="submission" date="2025-08" db="UniProtKB">
        <authorList>
            <consortium name="Ensembl"/>
        </authorList>
    </citation>
    <scope>IDENTIFICATION</scope>
</reference>
<dbReference type="Proteomes" id="UP000261520">
    <property type="component" value="Unplaced"/>
</dbReference>
<reference evidence="2" key="2">
    <citation type="submission" date="2025-09" db="UniProtKB">
        <authorList>
            <consortium name="Ensembl"/>
        </authorList>
    </citation>
    <scope>IDENTIFICATION</scope>
</reference>
<evidence type="ECO:0000313" key="2">
    <source>
        <dbReference type="Ensembl" id="ENSPMGP00000016170.1"/>
    </source>
</evidence>
<organism evidence="2 3">
    <name type="scientific">Periophthalmus magnuspinnatus</name>
    <dbReference type="NCBI Taxonomy" id="409849"/>
    <lineage>
        <taxon>Eukaryota</taxon>
        <taxon>Metazoa</taxon>
        <taxon>Chordata</taxon>
        <taxon>Craniata</taxon>
        <taxon>Vertebrata</taxon>
        <taxon>Euteleostomi</taxon>
        <taxon>Actinopterygii</taxon>
        <taxon>Neopterygii</taxon>
        <taxon>Teleostei</taxon>
        <taxon>Neoteleostei</taxon>
        <taxon>Acanthomorphata</taxon>
        <taxon>Gobiaria</taxon>
        <taxon>Gobiiformes</taxon>
        <taxon>Gobioidei</taxon>
        <taxon>Gobiidae</taxon>
        <taxon>Oxudercinae</taxon>
        <taxon>Periophthalmus</taxon>
    </lineage>
</organism>
<sequence>RNQENNFEKGQVVGAYLGGRSVQDISEMCNVSRCTVSEILDTYKLHLELMPRLKRKSGGATAMKTRKRNEAQNGQSREKRLLNEEMDEETETKKNLE</sequence>
<accession>A0A3B4AHK9</accession>
<evidence type="ECO:0000256" key="1">
    <source>
        <dbReference type="SAM" id="MobiDB-lite"/>
    </source>
</evidence>
<protein>
    <submittedName>
        <fullName evidence="2">Uncharacterized protein</fullName>
    </submittedName>
</protein>
<dbReference type="AlphaFoldDB" id="A0A3B4AHK9"/>
<dbReference type="Ensembl" id="ENSPMGT00000017250.1">
    <property type="protein sequence ID" value="ENSPMGP00000016170.1"/>
    <property type="gene ID" value="ENSPMGG00000013276.1"/>
</dbReference>